<dbReference type="EMBL" id="BSFE01000001">
    <property type="protein sequence ID" value="GLK51105.1"/>
    <property type="molecule type" value="Genomic_DNA"/>
</dbReference>
<dbReference type="Gene3D" id="3.30.450.40">
    <property type="match status" value="1"/>
</dbReference>
<dbReference type="InterPro" id="IPR002197">
    <property type="entry name" value="HTH_Fis"/>
</dbReference>
<keyword evidence="4" id="KW-1185">Reference proteome</keyword>
<feature type="domain" description="DNA binding HTH" evidence="2">
    <location>
        <begin position="275"/>
        <end position="312"/>
    </location>
</feature>
<dbReference type="GO" id="GO:0043565">
    <property type="term" value="F:sequence-specific DNA binding"/>
    <property type="evidence" value="ECO:0007669"/>
    <property type="project" value="InterPro"/>
</dbReference>
<dbReference type="RefSeq" id="WP_271185497.1">
    <property type="nucleotide sequence ID" value="NZ_BSFE01000001.1"/>
</dbReference>
<evidence type="ECO:0000259" key="1">
    <source>
        <dbReference type="Pfam" id="PF01590"/>
    </source>
</evidence>
<protein>
    <submittedName>
        <fullName evidence="3">Fis family transcriptional regulator</fullName>
    </submittedName>
</protein>
<gene>
    <name evidence="3" type="ORF">GCM10017621_06130</name>
</gene>
<name>A0A9W6IL57_9PROT</name>
<evidence type="ECO:0000313" key="3">
    <source>
        <dbReference type="EMBL" id="GLK51105.1"/>
    </source>
</evidence>
<dbReference type="PRINTS" id="PR01590">
    <property type="entry name" value="HTHFIS"/>
</dbReference>
<reference evidence="3" key="1">
    <citation type="journal article" date="2014" name="Int. J. Syst. Evol. Microbiol.">
        <title>Complete genome sequence of Corynebacterium casei LMG S-19264T (=DSM 44701T), isolated from a smear-ripened cheese.</title>
        <authorList>
            <consortium name="US DOE Joint Genome Institute (JGI-PGF)"/>
            <person name="Walter F."/>
            <person name="Albersmeier A."/>
            <person name="Kalinowski J."/>
            <person name="Ruckert C."/>
        </authorList>
    </citation>
    <scope>NUCLEOTIDE SEQUENCE</scope>
    <source>
        <strain evidence="3">VKM B-1513</strain>
    </source>
</reference>
<reference evidence="3" key="2">
    <citation type="submission" date="2023-01" db="EMBL/GenBank/DDBJ databases">
        <authorList>
            <person name="Sun Q."/>
            <person name="Evtushenko L."/>
        </authorList>
    </citation>
    <scope>NUCLEOTIDE SEQUENCE</scope>
    <source>
        <strain evidence="3">VKM B-1513</strain>
    </source>
</reference>
<dbReference type="Pfam" id="PF02954">
    <property type="entry name" value="HTH_8"/>
    <property type="match status" value="1"/>
</dbReference>
<comment type="caution">
    <text evidence="3">The sequence shown here is derived from an EMBL/GenBank/DDBJ whole genome shotgun (WGS) entry which is preliminary data.</text>
</comment>
<dbReference type="InterPro" id="IPR003018">
    <property type="entry name" value="GAF"/>
</dbReference>
<organism evidence="3 4">
    <name type="scientific">Maricaulis virginensis</name>
    <dbReference type="NCBI Taxonomy" id="144022"/>
    <lineage>
        <taxon>Bacteria</taxon>
        <taxon>Pseudomonadati</taxon>
        <taxon>Pseudomonadota</taxon>
        <taxon>Alphaproteobacteria</taxon>
        <taxon>Maricaulales</taxon>
        <taxon>Maricaulaceae</taxon>
        <taxon>Maricaulis</taxon>
    </lineage>
</organism>
<dbReference type="Gene3D" id="1.10.10.60">
    <property type="entry name" value="Homeodomain-like"/>
    <property type="match status" value="1"/>
</dbReference>
<dbReference type="Proteomes" id="UP001143486">
    <property type="component" value="Unassembled WGS sequence"/>
</dbReference>
<dbReference type="Pfam" id="PF01590">
    <property type="entry name" value="GAF"/>
    <property type="match status" value="1"/>
</dbReference>
<dbReference type="InterPro" id="IPR029016">
    <property type="entry name" value="GAF-like_dom_sf"/>
</dbReference>
<feature type="domain" description="GAF" evidence="1">
    <location>
        <begin position="63"/>
        <end position="196"/>
    </location>
</feature>
<proteinExistence type="predicted"/>
<dbReference type="InterPro" id="IPR009057">
    <property type="entry name" value="Homeodomain-like_sf"/>
</dbReference>
<dbReference type="SUPFAM" id="SSF46689">
    <property type="entry name" value="Homeodomain-like"/>
    <property type="match status" value="1"/>
</dbReference>
<evidence type="ECO:0000313" key="4">
    <source>
        <dbReference type="Proteomes" id="UP001143486"/>
    </source>
</evidence>
<evidence type="ECO:0000259" key="2">
    <source>
        <dbReference type="Pfam" id="PF02954"/>
    </source>
</evidence>
<dbReference type="SUPFAM" id="SSF55781">
    <property type="entry name" value="GAF domain-like"/>
    <property type="match status" value="1"/>
</dbReference>
<dbReference type="AlphaFoldDB" id="A0A9W6IL57"/>
<accession>A0A9W6IL57</accession>
<sequence length="315" mass="33694">MQARHADLVFSTASSDSAVARSFVAASWSRSLNYHHLDPDTPQAPERLTGRELDQAREQAGRLLSIARPAMTRLLQTVGDSGCCVLLTDADGVVLERQGSPSHDPAFNRWGLWTGAVWSEASEGTNGIGTCLVEKRAVTIHRDQHFHSRNTGMSCMDAPIFDERGRLAGALDVSSCRRDMNESLTGLIGNIVTEAARRIEAEHFSAAFSGHRILVAPGDSARGPALLAVDSDDLVVGATRAARQGLGLDDASLASPRPAADLLSAGSVMPGFDAAERSEIRRALARNNGNASATARELGIGRATLYRRMKRLGIE</sequence>